<protein>
    <submittedName>
        <fullName evidence="2">Uncharacterized protein</fullName>
    </submittedName>
</protein>
<keyword evidence="1" id="KW-0472">Membrane</keyword>
<dbReference type="EMBL" id="KV417679">
    <property type="protein sequence ID" value="KZP10458.1"/>
    <property type="molecule type" value="Genomic_DNA"/>
</dbReference>
<feature type="transmembrane region" description="Helical" evidence="1">
    <location>
        <begin position="231"/>
        <end position="249"/>
    </location>
</feature>
<evidence type="ECO:0000313" key="4">
    <source>
        <dbReference type="Proteomes" id="UP000076532"/>
    </source>
</evidence>
<dbReference type="OrthoDB" id="4838853at2759"/>
<proteinExistence type="predicted"/>
<evidence type="ECO:0000313" key="3">
    <source>
        <dbReference type="EMBL" id="KZP15081.1"/>
    </source>
</evidence>
<gene>
    <name evidence="2" type="ORF">FIBSPDRAFT_216765</name>
    <name evidence="3" type="ORF">FIBSPDRAFT_96727</name>
</gene>
<dbReference type="PANTHER" id="PTHR42024">
    <property type="entry name" value="AMINO ACID PERMEASE_ SLC12A DOMAIN-CONTAINING PROTEIN"/>
    <property type="match status" value="1"/>
</dbReference>
<keyword evidence="1" id="KW-1133">Transmembrane helix</keyword>
<evidence type="ECO:0000256" key="1">
    <source>
        <dbReference type="SAM" id="Phobius"/>
    </source>
</evidence>
<dbReference type="PANTHER" id="PTHR42024:SF1">
    <property type="entry name" value="AMINO ACID PERMEASE_ SLC12A DOMAIN-CONTAINING PROTEIN"/>
    <property type="match status" value="1"/>
</dbReference>
<keyword evidence="1" id="KW-0812">Transmembrane</keyword>
<feature type="transmembrane region" description="Helical" evidence="1">
    <location>
        <begin position="73"/>
        <end position="90"/>
    </location>
</feature>
<keyword evidence="4" id="KW-1185">Reference proteome</keyword>
<dbReference type="STRING" id="436010.A0A165ZD32"/>
<name>A0A165ZD32_9AGAM</name>
<dbReference type="Proteomes" id="UP000076532">
    <property type="component" value="Unassembled WGS sequence"/>
</dbReference>
<evidence type="ECO:0000313" key="2">
    <source>
        <dbReference type="EMBL" id="KZP10458.1"/>
    </source>
</evidence>
<feature type="transmembrane region" description="Helical" evidence="1">
    <location>
        <begin position="255"/>
        <end position="274"/>
    </location>
</feature>
<organism evidence="2 4">
    <name type="scientific">Athelia psychrophila</name>
    <dbReference type="NCBI Taxonomy" id="1759441"/>
    <lineage>
        <taxon>Eukaryota</taxon>
        <taxon>Fungi</taxon>
        <taxon>Dikarya</taxon>
        <taxon>Basidiomycota</taxon>
        <taxon>Agaricomycotina</taxon>
        <taxon>Agaricomycetes</taxon>
        <taxon>Agaricomycetidae</taxon>
        <taxon>Atheliales</taxon>
        <taxon>Atheliaceae</taxon>
        <taxon>Athelia</taxon>
    </lineage>
</organism>
<sequence length="306" mass="34364">MNSSLLYPKSESQENLLEDANALDGPPSLNYSLRNRKVAIAITWTVILIDSCIMPVVLFYSLWFGSNLTHERIFSIMTTVFGAPTMFNFLRRLWGLCKKDPSRRPIGSRRGWLDFFQINFALIFALVTTQLILGTVTPEPILPVLSMPHSTVLLLVGSQLVTTHFMTLFELRIPFRISSLPRGAIARPSTYTIIEDIVGVDGGGRLDFRERLNSRYEASPMFRRMLFRLNAFWGFGAVTLAGTLMGVVWVVPGTVAFGIGWIVPIIWAGIWAFLTIRYVKASLVEEYATWHLTGPHVVTPLLLSPA</sequence>
<dbReference type="EMBL" id="KV417609">
    <property type="protein sequence ID" value="KZP15081.1"/>
    <property type="molecule type" value="Genomic_DNA"/>
</dbReference>
<dbReference type="AlphaFoldDB" id="A0A165ZD32"/>
<feature type="transmembrane region" description="Helical" evidence="1">
    <location>
        <begin position="152"/>
        <end position="171"/>
    </location>
</feature>
<reference evidence="2 4" key="1">
    <citation type="journal article" date="2016" name="Mol. Biol. Evol.">
        <title>Comparative Genomics of Early-Diverging Mushroom-Forming Fungi Provides Insights into the Origins of Lignocellulose Decay Capabilities.</title>
        <authorList>
            <person name="Nagy L.G."/>
            <person name="Riley R."/>
            <person name="Tritt A."/>
            <person name="Adam C."/>
            <person name="Daum C."/>
            <person name="Floudas D."/>
            <person name="Sun H."/>
            <person name="Yadav J.S."/>
            <person name="Pangilinan J."/>
            <person name="Larsson K.H."/>
            <person name="Matsuura K."/>
            <person name="Barry K."/>
            <person name="Labutti K."/>
            <person name="Kuo R."/>
            <person name="Ohm R.A."/>
            <person name="Bhattacharya S.S."/>
            <person name="Shirouzu T."/>
            <person name="Yoshinaga Y."/>
            <person name="Martin F.M."/>
            <person name="Grigoriev I.V."/>
            <person name="Hibbett D.S."/>
        </authorList>
    </citation>
    <scope>NUCLEOTIDE SEQUENCE [LARGE SCALE GENOMIC DNA]</scope>
    <source>
        <strain evidence="2 4">CBS 109695</strain>
    </source>
</reference>
<accession>A0A165ZD32</accession>
<feature type="transmembrane region" description="Helical" evidence="1">
    <location>
        <begin position="38"/>
        <end position="61"/>
    </location>
</feature>
<feature type="transmembrane region" description="Helical" evidence="1">
    <location>
        <begin position="111"/>
        <end position="132"/>
    </location>
</feature>